<evidence type="ECO:0000259" key="4">
    <source>
        <dbReference type="Pfam" id="PF25917"/>
    </source>
</evidence>
<feature type="compositionally biased region" description="Basic and acidic residues" evidence="2">
    <location>
        <begin position="36"/>
        <end position="64"/>
    </location>
</feature>
<organism evidence="6 7">
    <name type="scientific">Bradyrhizobium denitrificans</name>
    <dbReference type="NCBI Taxonomy" id="2734912"/>
    <lineage>
        <taxon>Bacteria</taxon>
        <taxon>Pseudomonadati</taxon>
        <taxon>Pseudomonadota</taxon>
        <taxon>Alphaproteobacteria</taxon>
        <taxon>Hyphomicrobiales</taxon>
        <taxon>Nitrobacteraceae</taxon>
        <taxon>Bradyrhizobium</taxon>
    </lineage>
</organism>
<dbReference type="EMBL" id="JAFCLK010000032">
    <property type="protein sequence ID" value="MBR1139671.1"/>
    <property type="molecule type" value="Genomic_DNA"/>
</dbReference>
<dbReference type="Gene3D" id="1.10.287.470">
    <property type="entry name" value="Helix hairpin bin"/>
    <property type="match status" value="2"/>
</dbReference>
<feature type="region of interest" description="Disordered" evidence="2">
    <location>
        <begin position="1"/>
        <end position="94"/>
    </location>
</feature>
<dbReference type="Pfam" id="PF25917">
    <property type="entry name" value="BSH_RND"/>
    <property type="match status" value="1"/>
</dbReference>
<dbReference type="Gene3D" id="2.40.30.170">
    <property type="match status" value="1"/>
</dbReference>
<feature type="coiled-coil region" evidence="1">
    <location>
        <begin position="277"/>
        <end position="304"/>
    </location>
</feature>
<keyword evidence="3" id="KW-1133">Transmembrane helix</keyword>
<dbReference type="RefSeq" id="WP_172235752.1">
    <property type="nucleotide sequence ID" value="NZ_JABFDP010000003.1"/>
</dbReference>
<feature type="domain" description="Multidrug resistance protein MdtA-like barrel-sandwich hybrid" evidence="4">
    <location>
        <begin position="139"/>
        <end position="332"/>
    </location>
</feature>
<proteinExistence type="predicted"/>
<protein>
    <submittedName>
        <fullName evidence="6">HlyD family efflux transporter periplasmic adaptor subunit</fullName>
    </submittedName>
</protein>
<dbReference type="Pfam" id="PF25954">
    <property type="entry name" value="Beta-barrel_RND_2"/>
    <property type="match status" value="1"/>
</dbReference>
<evidence type="ECO:0000313" key="6">
    <source>
        <dbReference type="EMBL" id="MBR1139671.1"/>
    </source>
</evidence>
<keyword evidence="3" id="KW-0812">Transmembrane</keyword>
<reference evidence="7" key="1">
    <citation type="journal article" date="2021" name="ISME J.">
        <title>Evolutionary origin and ecological implication of a unique nif island in free-living Bradyrhizobium lineages.</title>
        <authorList>
            <person name="Tao J."/>
        </authorList>
    </citation>
    <scope>NUCLEOTIDE SEQUENCE [LARGE SCALE GENOMIC DNA]</scope>
    <source>
        <strain evidence="7">SZCCT0094</strain>
    </source>
</reference>
<evidence type="ECO:0000313" key="7">
    <source>
        <dbReference type="Proteomes" id="UP001314635"/>
    </source>
</evidence>
<dbReference type="SUPFAM" id="SSF111369">
    <property type="entry name" value="HlyD-like secretion proteins"/>
    <property type="match status" value="2"/>
</dbReference>
<evidence type="ECO:0000256" key="2">
    <source>
        <dbReference type="SAM" id="MobiDB-lite"/>
    </source>
</evidence>
<dbReference type="Gene3D" id="2.40.50.100">
    <property type="match status" value="1"/>
</dbReference>
<evidence type="ECO:0000256" key="3">
    <source>
        <dbReference type="SAM" id="Phobius"/>
    </source>
</evidence>
<comment type="caution">
    <text evidence="6">The sequence shown here is derived from an EMBL/GenBank/DDBJ whole genome shotgun (WGS) entry which is preliminary data.</text>
</comment>
<feature type="domain" description="CusB-like beta-barrel" evidence="5">
    <location>
        <begin position="337"/>
        <end position="380"/>
    </location>
</feature>
<dbReference type="Proteomes" id="UP001314635">
    <property type="component" value="Unassembled WGS sequence"/>
</dbReference>
<dbReference type="PANTHER" id="PTHR30386:SF24">
    <property type="entry name" value="MULTIDRUG RESISTANCE EFFLUX PUMP"/>
    <property type="match status" value="1"/>
</dbReference>
<dbReference type="InterPro" id="IPR050739">
    <property type="entry name" value="MFP"/>
</dbReference>
<evidence type="ECO:0000256" key="1">
    <source>
        <dbReference type="SAM" id="Coils"/>
    </source>
</evidence>
<keyword evidence="3" id="KW-0472">Membrane</keyword>
<keyword evidence="7" id="KW-1185">Reference proteome</keyword>
<dbReference type="InterPro" id="IPR058792">
    <property type="entry name" value="Beta-barrel_RND_2"/>
</dbReference>
<accession>A0ABS5GEA3</accession>
<dbReference type="PANTHER" id="PTHR30386">
    <property type="entry name" value="MEMBRANE FUSION SUBUNIT OF EMRAB-TOLC MULTIDRUG EFFLUX PUMP"/>
    <property type="match status" value="1"/>
</dbReference>
<feature type="compositionally biased region" description="Basic and acidic residues" evidence="2">
    <location>
        <begin position="7"/>
        <end position="16"/>
    </location>
</feature>
<sequence length="453" mass="48063">MAAAREQAVRARRPDAEEAPDQGQPATARPQASEPAQHKAAETRTNDVKAGEAGTKEADIKADSVAEAPLERPPAGAPAGQKPPASTAAPKSGKRKRVLTGVGLLLALAAAGYATHYFIVGRFMVSTDDSYVRANNTMLGARVSGHIQEIVPRDNSVVRKGDVIFRIDDGDYKIAVDAARSKIATQEATIARIGRQVAAQQSAVEQAQANLTSSEAAMKRAGLDYERQQALSSKGFASHATFEQSEAARDQGMAAVRAARAAFDAARDNVEVTKAQQVEAQAQLAELKTSLAKAERDLEFATVRAPVDGTFSNRLVNTGDFVAVGQRLGNVVPLDDVFIDANFKETQLKRIRPGQPVTIKVDAYGARGFKGVVDSISPAAGSVFTLLPPDNATGNFTKIVQRLPVRIRVPKEVARQNLLRAGMSVYVTVDTTDGAKDADTDADLDAPATVQGK</sequence>
<gene>
    <name evidence="6" type="ORF">JQ619_28335</name>
</gene>
<evidence type="ECO:0000259" key="5">
    <source>
        <dbReference type="Pfam" id="PF25954"/>
    </source>
</evidence>
<keyword evidence="1" id="KW-0175">Coiled coil</keyword>
<name>A0ABS5GEA3_9BRAD</name>
<feature type="transmembrane region" description="Helical" evidence="3">
    <location>
        <begin position="98"/>
        <end position="119"/>
    </location>
</feature>
<dbReference type="InterPro" id="IPR058625">
    <property type="entry name" value="MdtA-like_BSH"/>
</dbReference>